<sequence length="287" mass="30312">MNKLYYQIISVLLVLVSAPVAYKARFLDASGTLAASLLGVIVGVTQGPVFLLLLMLFLGTNSVFTKIGYVKKALAGAAEPKGGARTWRSVVANGLVATIFAVLGVFSHSLFVIVGMLAALSAASADTTATEIGLLSNSKPRLITDWSEVAAGTSGGVTPLGFFGAFLGAAIMALTSVILVFFIWPRLPNALFSFDPVKGSVTKPWSYAFSVLIGGFCGSIFDSVLGATVQAKYKCVSCSALTEKRKVHCNKPVRFYSGVRWIDNDFVNLISCFAGSAVGLLSFLLLR</sequence>
<dbReference type="EMBL" id="NEXD01000008">
    <property type="protein sequence ID" value="PSN86338.1"/>
    <property type="molecule type" value="Genomic_DNA"/>
</dbReference>
<dbReference type="Proteomes" id="UP000240569">
    <property type="component" value="Unassembled WGS sequence"/>
</dbReference>
<evidence type="ECO:0000256" key="3">
    <source>
        <dbReference type="ARBA" id="ARBA00022692"/>
    </source>
</evidence>
<feature type="transmembrane region" description="Helical" evidence="6">
    <location>
        <begin position="266"/>
        <end position="286"/>
    </location>
</feature>
<dbReference type="InterPro" id="IPR002794">
    <property type="entry name" value="DUF92_TMEM19"/>
</dbReference>
<evidence type="ECO:0000313" key="7">
    <source>
        <dbReference type="EMBL" id="PSN86338.1"/>
    </source>
</evidence>
<keyword evidence="4 6" id="KW-1133">Transmembrane helix</keyword>
<feature type="transmembrane region" description="Helical" evidence="6">
    <location>
        <begin position="33"/>
        <end position="58"/>
    </location>
</feature>
<evidence type="ECO:0000256" key="4">
    <source>
        <dbReference type="ARBA" id="ARBA00022989"/>
    </source>
</evidence>
<evidence type="ECO:0000256" key="5">
    <source>
        <dbReference type="ARBA" id="ARBA00023136"/>
    </source>
</evidence>
<proteinExistence type="inferred from homology"/>
<protein>
    <recommendedName>
        <fullName evidence="9">DUF92 domain-containing protein</fullName>
    </recommendedName>
</protein>
<keyword evidence="5 6" id="KW-0472">Membrane</keyword>
<reference evidence="7 8" key="1">
    <citation type="submission" date="2017-04" db="EMBL/GenBank/DDBJ databases">
        <title>Novel microbial lineages endemic to geothermal iron-oxide mats fill important gaps in the evolutionary history of Archaea.</title>
        <authorList>
            <person name="Jay Z.J."/>
            <person name="Beam J.P."/>
            <person name="Dlakic M."/>
            <person name="Rusch D.B."/>
            <person name="Kozubal M.A."/>
            <person name="Inskeep W.P."/>
        </authorList>
    </citation>
    <scope>NUCLEOTIDE SEQUENCE [LARGE SCALE GENOMIC DNA]</scope>
    <source>
        <strain evidence="7">BE_D</strain>
    </source>
</reference>
<gene>
    <name evidence="7" type="ORF">B9Q02_02815</name>
</gene>
<evidence type="ECO:0000256" key="2">
    <source>
        <dbReference type="ARBA" id="ARBA00009012"/>
    </source>
</evidence>
<dbReference type="PANTHER" id="PTHR13353">
    <property type="entry name" value="TRANSMEMBRANE PROTEIN 19"/>
    <property type="match status" value="1"/>
</dbReference>
<evidence type="ECO:0000313" key="8">
    <source>
        <dbReference type="Proteomes" id="UP000240569"/>
    </source>
</evidence>
<name>A0A2R6AJ17_9ARCH</name>
<dbReference type="GO" id="GO:0016020">
    <property type="term" value="C:membrane"/>
    <property type="evidence" value="ECO:0007669"/>
    <property type="project" value="UniProtKB-SubCell"/>
</dbReference>
<organism evidence="7 8">
    <name type="scientific">Candidatus Marsarchaeota G1 archaeon BE_D</name>
    <dbReference type="NCBI Taxonomy" id="1978156"/>
    <lineage>
        <taxon>Archaea</taxon>
        <taxon>Candidatus Marsarchaeota</taxon>
        <taxon>Candidatus Marsarchaeota group 1</taxon>
    </lineage>
</organism>
<comment type="similarity">
    <text evidence="2">Belongs to the TMEM19 family.</text>
</comment>
<evidence type="ECO:0008006" key="9">
    <source>
        <dbReference type="Google" id="ProtNLM"/>
    </source>
</evidence>
<dbReference type="Pfam" id="PF01940">
    <property type="entry name" value="DUF92"/>
    <property type="match status" value="1"/>
</dbReference>
<dbReference type="PANTHER" id="PTHR13353:SF5">
    <property type="entry name" value="TRANSMEMBRANE PROTEIN 19"/>
    <property type="match status" value="1"/>
</dbReference>
<evidence type="ECO:0000256" key="1">
    <source>
        <dbReference type="ARBA" id="ARBA00004141"/>
    </source>
</evidence>
<dbReference type="AlphaFoldDB" id="A0A2R6AJ17"/>
<accession>A0A2R6AJ17</accession>
<feature type="transmembrane region" description="Helical" evidence="6">
    <location>
        <begin position="95"/>
        <end position="120"/>
    </location>
</feature>
<keyword evidence="3 6" id="KW-0812">Transmembrane</keyword>
<comment type="subcellular location">
    <subcellularLocation>
        <location evidence="1">Membrane</location>
        <topology evidence="1">Multi-pass membrane protein</topology>
    </subcellularLocation>
</comment>
<feature type="transmembrane region" description="Helical" evidence="6">
    <location>
        <begin position="205"/>
        <end position="224"/>
    </location>
</feature>
<evidence type="ECO:0000256" key="6">
    <source>
        <dbReference type="SAM" id="Phobius"/>
    </source>
</evidence>
<comment type="caution">
    <text evidence="7">The sequence shown here is derived from an EMBL/GenBank/DDBJ whole genome shotgun (WGS) entry which is preliminary data.</text>
</comment>
<feature type="transmembrane region" description="Helical" evidence="6">
    <location>
        <begin position="162"/>
        <end position="184"/>
    </location>
</feature>